<dbReference type="Pfam" id="PF09972">
    <property type="entry name" value="DUF2207"/>
    <property type="match status" value="1"/>
</dbReference>
<feature type="transmembrane region" description="Helical" evidence="2">
    <location>
        <begin position="490"/>
        <end position="508"/>
    </location>
</feature>
<keyword evidence="2" id="KW-0472">Membrane</keyword>
<evidence type="ECO:0000313" key="6">
    <source>
        <dbReference type="Proteomes" id="UP001597294"/>
    </source>
</evidence>
<evidence type="ECO:0000259" key="3">
    <source>
        <dbReference type="Pfam" id="PF09972"/>
    </source>
</evidence>
<dbReference type="RefSeq" id="WP_380248809.1">
    <property type="nucleotide sequence ID" value="NZ_JBHUII010000001.1"/>
</dbReference>
<name>A0ABW5BFG0_9PROT</name>
<reference evidence="6" key="1">
    <citation type="journal article" date="2019" name="Int. J. Syst. Evol. Microbiol.">
        <title>The Global Catalogue of Microorganisms (GCM) 10K type strain sequencing project: providing services to taxonomists for standard genome sequencing and annotation.</title>
        <authorList>
            <consortium name="The Broad Institute Genomics Platform"/>
            <consortium name="The Broad Institute Genome Sequencing Center for Infectious Disease"/>
            <person name="Wu L."/>
            <person name="Ma J."/>
        </authorList>
    </citation>
    <scope>NUCLEOTIDE SEQUENCE [LARGE SCALE GENOMIC DNA]</scope>
    <source>
        <strain evidence="6">CGMCC 4.7192</strain>
    </source>
</reference>
<feature type="domain" description="Predicted membrane protein YciQ-like C-terminal" evidence="4">
    <location>
        <begin position="277"/>
        <end position="571"/>
    </location>
</feature>
<feature type="transmembrane region" description="Helical" evidence="2">
    <location>
        <begin position="462"/>
        <end position="478"/>
    </location>
</feature>
<feature type="transmembrane region" description="Helical" evidence="2">
    <location>
        <begin position="423"/>
        <end position="450"/>
    </location>
</feature>
<evidence type="ECO:0000259" key="4">
    <source>
        <dbReference type="Pfam" id="PF20990"/>
    </source>
</evidence>
<keyword evidence="2" id="KW-1133">Transmembrane helix</keyword>
<dbReference type="InterPro" id="IPR018702">
    <property type="entry name" value="DUF2207"/>
</dbReference>
<protein>
    <submittedName>
        <fullName evidence="5">DUF2207 domain-containing protein</fullName>
    </submittedName>
</protein>
<feature type="region of interest" description="Disordered" evidence="1">
    <location>
        <begin position="618"/>
        <end position="653"/>
    </location>
</feature>
<keyword evidence="6" id="KW-1185">Reference proteome</keyword>
<feature type="transmembrane region" description="Helical" evidence="2">
    <location>
        <begin position="241"/>
        <end position="264"/>
    </location>
</feature>
<feature type="domain" description="DUF2207" evidence="3">
    <location>
        <begin position="31"/>
        <end position="219"/>
    </location>
</feature>
<gene>
    <name evidence="5" type="ORF">ACFSKO_04420</name>
</gene>
<organism evidence="5 6">
    <name type="scientific">Kiloniella antarctica</name>
    <dbReference type="NCBI Taxonomy" id="1550907"/>
    <lineage>
        <taxon>Bacteria</taxon>
        <taxon>Pseudomonadati</taxon>
        <taxon>Pseudomonadota</taxon>
        <taxon>Alphaproteobacteria</taxon>
        <taxon>Rhodospirillales</taxon>
        <taxon>Kiloniellaceae</taxon>
        <taxon>Kiloniella</taxon>
    </lineage>
</organism>
<dbReference type="Pfam" id="PF20990">
    <property type="entry name" value="DUF2207_C"/>
    <property type="match status" value="1"/>
</dbReference>
<proteinExistence type="predicted"/>
<feature type="transmembrane region" description="Helical" evidence="2">
    <location>
        <begin position="397"/>
        <end position="417"/>
    </location>
</feature>
<comment type="caution">
    <text evidence="5">The sequence shown here is derived from an EMBL/GenBank/DDBJ whole genome shotgun (WGS) entry which is preliminary data.</text>
</comment>
<dbReference type="Proteomes" id="UP001597294">
    <property type="component" value="Unassembled WGS sequence"/>
</dbReference>
<accession>A0ABW5BFG0</accession>
<evidence type="ECO:0000313" key="5">
    <source>
        <dbReference type="EMBL" id="MFD2204837.1"/>
    </source>
</evidence>
<feature type="compositionally biased region" description="Gly residues" evidence="1">
    <location>
        <begin position="633"/>
        <end position="653"/>
    </location>
</feature>
<evidence type="ECO:0000256" key="2">
    <source>
        <dbReference type="SAM" id="Phobius"/>
    </source>
</evidence>
<evidence type="ECO:0000256" key="1">
    <source>
        <dbReference type="SAM" id="MobiDB-lite"/>
    </source>
</evidence>
<dbReference type="InterPro" id="IPR048389">
    <property type="entry name" value="YciQ-like_C"/>
</dbReference>
<sequence length="653" mass="72138">MNFLSVRLITFWSLILIVFGVSSIAIANDERITRYKSDIVVNKDGSLLVTETITVQAQGQKIKRGIYRDFPTKYIVAGNNYSVGFELISVKRDGVPDSYHTENLRNGVRIYVGRKEYFLPKGSYQYELRYKTTRQLSFLENVDELYWNVTGNGWDFPIDEIVARVHLPEGADIIQSTGSTGYDGRSGKSYQSSVGQNVLTVETTRVLKSYEGLSVVVSWPKGFVREPTSYEETEMLVRDNFGVVVGFAALVFMTSYYLITWYFYGLDPKKGIIIPQFTAPKGMSPAAVGYVLNHGFRNGFDVRTAFSAALTSLATKGFITIDQENSDYRLQRQDLGSASKLPKGEKKILEILVSQVGEEFVLESKYNTTFSSAFTNFQEEVRSEYKAGYFNLNMGKWLFGFLIGVIGAFTSLFYSAGEAMIPGIFIMVFVGVFSGVYLPGISLLLAWLLTSIGFPKLLAEKIPLLIFLLIPMLALTLIEEITGEILAIELYSIITLIFTIVLLFRHLLEAPTMKGRKVMDAIEGYKHYLCVAEKDRLEVVGKEPEFNETLYERHLPYAIALGVEGQWSKRLNGYFASMNKESAEYQPGWYNGDIYSHDSSYGSSNFVSGLTNGISHTISAASTPPSSSSSGSGFSGGGGSSGGGGGGGGGGGW</sequence>
<dbReference type="EMBL" id="JBHUII010000001">
    <property type="protein sequence ID" value="MFD2204837.1"/>
    <property type="molecule type" value="Genomic_DNA"/>
</dbReference>
<keyword evidence="2" id="KW-0812">Transmembrane</keyword>